<sequence>MSCRTDKRGLHYIPIAACLLIISACVISYAISATYGHSSLLFPYISDTAALKPERCFFGQLMNMAAALSGFCMYCWHKQAVQRLALTNRKRGLNFCRAALWFGLGSSFGGSVVANFQETGVWTVHMLGAVSLFVFGIVYVSIVTHVSRCYFTQVSNLWQFRAVLAVISTISGLLLPTTGTVARYRYDGMNIRIWTPENQGYGFHVVSSLSEWILTASLLMFYVTMTFELKDYTIVAVKVQHRWSRTQDDCEVVLS</sequence>
<evidence type="ECO:0000313" key="8">
    <source>
        <dbReference type="EMBL" id="TPP55805.1"/>
    </source>
</evidence>
<evidence type="ECO:0000256" key="5">
    <source>
        <dbReference type="ARBA" id="ARBA00023136"/>
    </source>
</evidence>
<feature type="transmembrane region" description="Helical" evidence="6">
    <location>
        <begin position="162"/>
        <end position="181"/>
    </location>
</feature>
<proteinExistence type="inferred from homology"/>
<feature type="transmembrane region" description="Helical" evidence="6">
    <location>
        <begin position="12"/>
        <end position="37"/>
    </location>
</feature>
<comment type="similarity">
    <text evidence="2">Belongs to the DRAM/TMEM150 family.</text>
</comment>
<name>A0A504Y6F2_FASGI</name>
<feature type="transmembrane region" description="Helical" evidence="6">
    <location>
        <begin position="98"/>
        <end position="116"/>
    </location>
</feature>
<feature type="transmembrane region" description="Helical" evidence="6">
    <location>
        <begin position="201"/>
        <end position="223"/>
    </location>
</feature>
<reference evidence="8 9" key="1">
    <citation type="submission" date="2019-04" db="EMBL/GenBank/DDBJ databases">
        <title>Annotation for the trematode Fasciola gigantica.</title>
        <authorList>
            <person name="Choi Y.-J."/>
        </authorList>
    </citation>
    <scope>NUCLEOTIDE SEQUENCE [LARGE SCALE GENOMIC DNA]</scope>
    <source>
        <strain evidence="8">Uganda_cow_1</strain>
    </source>
</reference>
<keyword evidence="3 6" id="KW-0812">Transmembrane</keyword>
<dbReference type="InterPro" id="IPR050911">
    <property type="entry name" value="DRAM/TMEM150_Autophagy_Mod"/>
</dbReference>
<evidence type="ECO:0000256" key="6">
    <source>
        <dbReference type="SAM" id="Phobius"/>
    </source>
</evidence>
<feature type="transmembrane region" description="Helical" evidence="6">
    <location>
        <begin position="122"/>
        <end position="142"/>
    </location>
</feature>
<keyword evidence="5 6" id="KW-0472">Membrane</keyword>
<accession>A0A504Y6F2</accession>
<evidence type="ECO:0000256" key="3">
    <source>
        <dbReference type="ARBA" id="ARBA00022692"/>
    </source>
</evidence>
<dbReference type="PROSITE" id="PS51257">
    <property type="entry name" value="PROKAR_LIPOPROTEIN"/>
    <property type="match status" value="1"/>
</dbReference>
<protein>
    <submittedName>
        <fullName evidence="8">Fasting-inducible integral membrane protein tm6p1</fullName>
    </submittedName>
</protein>
<comment type="caution">
    <text evidence="8">The sequence shown here is derived from an EMBL/GenBank/DDBJ whole genome shotgun (WGS) entry which is preliminary data.</text>
</comment>
<keyword evidence="4 6" id="KW-1133">Transmembrane helix</keyword>
<dbReference type="Proteomes" id="UP000316759">
    <property type="component" value="Unassembled WGS sequence"/>
</dbReference>
<feature type="transmembrane region" description="Helical" evidence="6">
    <location>
        <begin position="57"/>
        <end position="77"/>
    </location>
</feature>
<dbReference type="GO" id="GO:0012505">
    <property type="term" value="C:endomembrane system"/>
    <property type="evidence" value="ECO:0007669"/>
    <property type="project" value="UniProtKB-SubCell"/>
</dbReference>
<evidence type="ECO:0000313" key="9">
    <source>
        <dbReference type="Proteomes" id="UP000316759"/>
    </source>
</evidence>
<dbReference type="AlphaFoldDB" id="A0A504Y6F2"/>
<dbReference type="PANTHER" id="PTHR21324:SF2">
    <property type="entry name" value="EG:22E5.9 PROTEIN"/>
    <property type="match status" value="1"/>
</dbReference>
<dbReference type="PANTHER" id="PTHR21324">
    <property type="entry name" value="FASTING-INDUCIBLE INTEGRAL MEMBRANE PROTEIN TM6P1-RELATED"/>
    <property type="match status" value="1"/>
</dbReference>
<dbReference type="EMBL" id="SUNJ01015347">
    <property type="protein sequence ID" value="TPP55805.1"/>
    <property type="molecule type" value="Genomic_DNA"/>
</dbReference>
<dbReference type="Pfam" id="PF10277">
    <property type="entry name" value="Frag1"/>
    <property type="match status" value="1"/>
</dbReference>
<evidence type="ECO:0000259" key="7">
    <source>
        <dbReference type="Pfam" id="PF10277"/>
    </source>
</evidence>
<feature type="domain" description="CWH43-like N-terminal" evidence="7">
    <location>
        <begin position="11"/>
        <end position="231"/>
    </location>
</feature>
<organism evidence="8 9">
    <name type="scientific">Fasciola gigantica</name>
    <name type="common">Giant liver fluke</name>
    <dbReference type="NCBI Taxonomy" id="46835"/>
    <lineage>
        <taxon>Eukaryota</taxon>
        <taxon>Metazoa</taxon>
        <taxon>Spiralia</taxon>
        <taxon>Lophotrochozoa</taxon>
        <taxon>Platyhelminthes</taxon>
        <taxon>Trematoda</taxon>
        <taxon>Digenea</taxon>
        <taxon>Plagiorchiida</taxon>
        <taxon>Echinostomata</taxon>
        <taxon>Echinostomatoidea</taxon>
        <taxon>Fasciolidae</taxon>
        <taxon>Fasciola</taxon>
    </lineage>
</organism>
<evidence type="ECO:0000256" key="2">
    <source>
        <dbReference type="ARBA" id="ARBA00006565"/>
    </source>
</evidence>
<dbReference type="InterPro" id="IPR019402">
    <property type="entry name" value="CWH43_N"/>
</dbReference>
<dbReference type="OrthoDB" id="191706at2759"/>
<evidence type="ECO:0000256" key="1">
    <source>
        <dbReference type="ARBA" id="ARBA00004127"/>
    </source>
</evidence>
<evidence type="ECO:0000256" key="4">
    <source>
        <dbReference type="ARBA" id="ARBA00022989"/>
    </source>
</evidence>
<keyword evidence="9" id="KW-1185">Reference proteome</keyword>
<gene>
    <name evidence="8" type="ORF">FGIG_06590</name>
</gene>
<comment type="subcellular location">
    <subcellularLocation>
        <location evidence="1">Endomembrane system</location>
        <topology evidence="1">Multi-pass membrane protein</topology>
    </subcellularLocation>
</comment>